<feature type="chain" id="PRO_5011506101" evidence="2">
    <location>
        <begin position="31"/>
        <end position="358"/>
    </location>
</feature>
<protein>
    <submittedName>
        <fullName evidence="3">Thiamine transport system substrate-binding protein</fullName>
    </submittedName>
</protein>
<dbReference type="GO" id="GO:0030976">
    <property type="term" value="F:thiamine pyrophosphate binding"/>
    <property type="evidence" value="ECO:0007669"/>
    <property type="project" value="TreeGrafter"/>
</dbReference>
<dbReference type="PANTHER" id="PTHR30006:SF2">
    <property type="entry name" value="ABC TRANSPORTER SUBSTRATE-BINDING PROTEIN"/>
    <property type="match status" value="1"/>
</dbReference>
<sequence length="358" mass="37078">MNTTIARRRFTRLAATTLAGGLVLALGACGASPAETDGPAPTTLDVVVHDSFSMSDEAKAAFEKESGLTLNLITTGDGGALANKLVLTTDAPLGDVAFGIDNSFASRAVDAGVFTPYTSPALPGSASDLLLDDAGSLTPIDYGDVCLNIDTGWFADHGVAAAATLSDLTTPAYKDLTVVTNPATSSPGLAFLFATIGAFGQDGYLDYWKQLTDNGLKVVDGWEDAYYTDFTGAGGDGSRPIVLSYASSPAFTVTEDGASTTTAALLGTCFRQVEYAGVLANGSNPVGAQKFIDFLLGDEFQSELPESMYMYPVNGDVSVPADWAAFAPVPAEPIGLDAALISEDRDSWIKAWTASVIG</sequence>
<dbReference type="STRING" id="1814289.SAMN05216410_0434"/>
<keyword evidence="4" id="KW-1185">Reference proteome</keyword>
<keyword evidence="1 2" id="KW-0732">Signal</keyword>
<accession>A0A1G6GSM5</accession>
<gene>
    <name evidence="3" type="ORF">SAMN05216410_0434</name>
</gene>
<evidence type="ECO:0000256" key="1">
    <source>
        <dbReference type="ARBA" id="ARBA00022729"/>
    </source>
</evidence>
<dbReference type="SUPFAM" id="SSF53850">
    <property type="entry name" value="Periplasmic binding protein-like II"/>
    <property type="match status" value="1"/>
</dbReference>
<dbReference type="PANTHER" id="PTHR30006">
    <property type="entry name" value="THIAMINE-BINDING PERIPLASMIC PROTEIN-RELATED"/>
    <property type="match status" value="1"/>
</dbReference>
<dbReference type="EMBL" id="FMYH01000001">
    <property type="protein sequence ID" value="SDB84944.1"/>
    <property type="molecule type" value="Genomic_DNA"/>
</dbReference>
<dbReference type="GO" id="GO:0015888">
    <property type="term" value="P:thiamine transport"/>
    <property type="evidence" value="ECO:0007669"/>
    <property type="project" value="InterPro"/>
</dbReference>
<evidence type="ECO:0000313" key="3">
    <source>
        <dbReference type="EMBL" id="SDB84944.1"/>
    </source>
</evidence>
<dbReference type="RefSeq" id="WP_093180454.1">
    <property type="nucleotide sequence ID" value="NZ_FMYH01000001.1"/>
</dbReference>
<name>A0A1G6GSM5_9MICO</name>
<dbReference type="AlphaFoldDB" id="A0A1G6GSM5"/>
<evidence type="ECO:0000313" key="4">
    <source>
        <dbReference type="Proteomes" id="UP000199039"/>
    </source>
</evidence>
<dbReference type="Proteomes" id="UP000199039">
    <property type="component" value="Unassembled WGS sequence"/>
</dbReference>
<proteinExistence type="predicted"/>
<dbReference type="InterPro" id="IPR006311">
    <property type="entry name" value="TAT_signal"/>
</dbReference>
<dbReference type="Gene3D" id="3.40.190.10">
    <property type="entry name" value="Periplasmic binding protein-like II"/>
    <property type="match status" value="2"/>
</dbReference>
<dbReference type="PROSITE" id="PS51318">
    <property type="entry name" value="TAT"/>
    <property type="match status" value="1"/>
</dbReference>
<dbReference type="InterPro" id="IPR005948">
    <property type="entry name" value="ThiB-like"/>
</dbReference>
<dbReference type="PROSITE" id="PS51257">
    <property type="entry name" value="PROKAR_LIPOPROTEIN"/>
    <property type="match status" value="1"/>
</dbReference>
<dbReference type="GO" id="GO:0030288">
    <property type="term" value="C:outer membrane-bounded periplasmic space"/>
    <property type="evidence" value="ECO:0007669"/>
    <property type="project" value="TreeGrafter"/>
</dbReference>
<evidence type="ECO:0000256" key="2">
    <source>
        <dbReference type="SAM" id="SignalP"/>
    </source>
</evidence>
<dbReference type="CDD" id="cd13545">
    <property type="entry name" value="PBP2_TbpA"/>
    <property type="match status" value="1"/>
</dbReference>
<organism evidence="3 4">
    <name type="scientific">Sanguibacter gelidistatuariae</name>
    <dbReference type="NCBI Taxonomy" id="1814289"/>
    <lineage>
        <taxon>Bacteria</taxon>
        <taxon>Bacillati</taxon>
        <taxon>Actinomycetota</taxon>
        <taxon>Actinomycetes</taxon>
        <taxon>Micrococcales</taxon>
        <taxon>Sanguibacteraceae</taxon>
        <taxon>Sanguibacter</taxon>
    </lineage>
</organism>
<feature type="signal peptide" evidence="2">
    <location>
        <begin position="1"/>
        <end position="30"/>
    </location>
</feature>
<dbReference type="Pfam" id="PF13343">
    <property type="entry name" value="SBP_bac_6"/>
    <property type="match status" value="1"/>
</dbReference>
<reference evidence="3 4" key="1">
    <citation type="submission" date="2016-09" db="EMBL/GenBank/DDBJ databases">
        <authorList>
            <person name="Capua I."/>
            <person name="De Benedictis P."/>
            <person name="Joannis T."/>
            <person name="Lombin L.H."/>
            <person name="Cattoli G."/>
        </authorList>
    </citation>
    <scope>NUCLEOTIDE SEQUENCE [LARGE SCALE GENOMIC DNA]</scope>
    <source>
        <strain evidence="3 4">ISLP-3</strain>
    </source>
</reference>
<dbReference type="NCBIfam" id="TIGR01254">
    <property type="entry name" value="sfuA"/>
    <property type="match status" value="1"/>
</dbReference>
<dbReference type="GO" id="GO:0030975">
    <property type="term" value="F:thiamine binding"/>
    <property type="evidence" value="ECO:0007669"/>
    <property type="project" value="InterPro"/>
</dbReference>
<dbReference type="OrthoDB" id="5412681at2"/>